<dbReference type="SUPFAM" id="SSF55781">
    <property type="entry name" value="GAF domain-like"/>
    <property type="match status" value="1"/>
</dbReference>
<dbReference type="RefSeq" id="WP_124085615.1">
    <property type="nucleotide sequence ID" value="NZ_UXAW01000049.1"/>
</dbReference>
<dbReference type="EMBL" id="UXAW01000049">
    <property type="protein sequence ID" value="VDC24345.1"/>
    <property type="molecule type" value="Genomic_DNA"/>
</dbReference>
<accession>A0A3P5WS05</accession>
<dbReference type="Pfam" id="PF02954">
    <property type="entry name" value="HTH_8"/>
    <property type="match status" value="1"/>
</dbReference>
<feature type="domain" description="DNA binding HTH" evidence="3">
    <location>
        <begin position="276"/>
        <end position="313"/>
    </location>
</feature>
<evidence type="ECO:0000256" key="1">
    <source>
        <dbReference type="SAM" id="MobiDB-lite"/>
    </source>
</evidence>
<feature type="domain" description="GAF" evidence="2">
    <location>
        <begin position="69"/>
        <end position="181"/>
    </location>
</feature>
<dbReference type="InterPro" id="IPR003018">
    <property type="entry name" value="GAF"/>
</dbReference>
<feature type="region of interest" description="Disordered" evidence="1">
    <location>
        <begin position="38"/>
        <end position="57"/>
    </location>
</feature>
<dbReference type="SUPFAM" id="SSF46689">
    <property type="entry name" value="Homeodomain-like"/>
    <property type="match status" value="1"/>
</dbReference>
<dbReference type="Gene3D" id="1.10.10.60">
    <property type="entry name" value="Homeodomain-like"/>
    <property type="match status" value="1"/>
</dbReference>
<evidence type="ECO:0000313" key="4">
    <source>
        <dbReference type="EMBL" id="VDC24345.1"/>
    </source>
</evidence>
<evidence type="ECO:0000259" key="3">
    <source>
        <dbReference type="Pfam" id="PF02954"/>
    </source>
</evidence>
<organism evidence="4 5">
    <name type="scientific">Pseudogemmobacter humi</name>
    <dbReference type="NCBI Taxonomy" id="2483812"/>
    <lineage>
        <taxon>Bacteria</taxon>
        <taxon>Pseudomonadati</taxon>
        <taxon>Pseudomonadota</taxon>
        <taxon>Alphaproteobacteria</taxon>
        <taxon>Rhodobacterales</taxon>
        <taxon>Paracoccaceae</taxon>
        <taxon>Pseudogemmobacter</taxon>
    </lineage>
</organism>
<evidence type="ECO:0000259" key="2">
    <source>
        <dbReference type="Pfam" id="PF01590"/>
    </source>
</evidence>
<dbReference type="InterPro" id="IPR009057">
    <property type="entry name" value="Homeodomain-like_sf"/>
</dbReference>
<dbReference type="GO" id="GO:0043565">
    <property type="term" value="F:sequence-specific DNA binding"/>
    <property type="evidence" value="ECO:0007669"/>
    <property type="project" value="InterPro"/>
</dbReference>
<dbReference type="PRINTS" id="PR01590">
    <property type="entry name" value="HTHFIS"/>
</dbReference>
<protein>
    <submittedName>
        <fullName evidence="4">Acetoin catabolism regulatory protein</fullName>
    </submittedName>
</protein>
<evidence type="ECO:0000313" key="5">
    <source>
        <dbReference type="Proteomes" id="UP000277498"/>
    </source>
</evidence>
<reference evidence="4 5" key="1">
    <citation type="submission" date="2018-11" db="EMBL/GenBank/DDBJ databases">
        <authorList>
            <person name="Criscuolo A."/>
        </authorList>
    </citation>
    <scope>NUCLEOTIDE SEQUENCE [LARGE SCALE GENOMIC DNA]</scope>
    <source>
        <strain evidence="4">ACIP111625</strain>
    </source>
</reference>
<dbReference type="Pfam" id="PF01590">
    <property type="entry name" value="GAF"/>
    <property type="match status" value="1"/>
</dbReference>
<gene>
    <name evidence="4" type="primary">acoR_1</name>
    <name evidence="4" type="ORF">XINFAN_01190</name>
</gene>
<name>A0A3P5WS05_9RHOB</name>
<dbReference type="Proteomes" id="UP000277498">
    <property type="component" value="Unassembled WGS sequence"/>
</dbReference>
<dbReference type="InterPro" id="IPR029016">
    <property type="entry name" value="GAF-like_dom_sf"/>
</dbReference>
<dbReference type="AlphaFoldDB" id="A0A3P5WS05"/>
<keyword evidence="5" id="KW-1185">Reference proteome</keyword>
<dbReference type="InterPro" id="IPR002197">
    <property type="entry name" value="HTH_Fis"/>
</dbReference>
<proteinExistence type="predicted"/>
<dbReference type="OrthoDB" id="9805953at2"/>
<sequence>MTGNAITGRDHEAAIASALARGQAARSPIVASWARSARHGLAPSRRPQGNRLSQSELTRLRERMEPVTRAARPTLERLFQAVGGFGASVILASRNGIPFEHLVNSAEDRDFAEAGLSRGTDWSEAAAGTNGIGTCLAEGRTVVIHRDQHFLTANTALTCASAPVYDAGGEMVAVLDVSTVRRDIAGGFAGLLSHSVTEAARRIEADLFHACYPGARMVLVPGVERGMGAILAVDADELVIGATRVARQHLGLSGDLGRNPVPAADLLGIESHNRPEDGERAVIARAIARTGGNMSAAARALGISRATLHRKMGRPD</sequence>
<dbReference type="Gene3D" id="3.30.450.40">
    <property type="match status" value="1"/>
</dbReference>